<comment type="pathway">
    <text evidence="5 14">Cofactor biosynthesis; adenosylcobalamin biosynthesis; adenosylcobalamin from cob(II)yrinate a,c-diamide: step 6/7.</text>
</comment>
<evidence type="ECO:0000256" key="1">
    <source>
        <dbReference type="ARBA" id="ARBA00000312"/>
    </source>
</evidence>
<evidence type="ECO:0000256" key="5">
    <source>
        <dbReference type="ARBA" id="ARBA00004692"/>
    </source>
</evidence>
<proteinExistence type="inferred from homology"/>
<organism evidence="17 18">
    <name type="scientific">Roseiarcus fermentans</name>
    <dbReference type="NCBI Taxonomy" id="1473586"/>
    <lineage>
        <taxon>Bacteria</taxon>
        <taxon>Pseudomonadati</taxon>
        <taxon>Pseudomonadota</taxon>
        <taxon>Alphaproteobacteria</taxon>
        <taxon>Hyphomicrobiales</taxon>
        <taxon>Roseiarcaceae</taxon>
        <taxon>Roseiarcus</taxon>
    </lineage>
</organism>
<evidence type="ECO:0000256" key="11">
    <source>
        <dbReference type="ARBA" id="ARBA00022777"/>
    </source>
</evidence>
<dbReference type="EC" id="2.7.7.62" evidence="14"/>
<comment type="pathway">
    <text evidence="6 14">Cofactor biosynthesis; adenosylcobalamin biosynthesis; adenosylcobalamin from cob(II)yrinate a,c-diamide: step 5/7.</text>
</comment>
<evidence type="ECO:0000256" key="15">
    <source>
        <dbReference type="PIRSR" id="PIRSR006135-1"/>
    </source>
</evidence>
<dbReference type="Gene3D" id="3.40.50.300">
    <property type="entry name" value="P-loop containing nucleotide triphosphate hydrolases"/>
    <property type="match status" value="1"/>
</dbReference>
<dbReference type="GO" id="GO:0005524">
    <property type="term" value="F:ATP binding"/>
    <property type="evidence" value="ECO:0007669"/>
    <property type="project" value="UniProtKB-UniRule"/>
</dbReference>
<evidence type="ECO:0000256" key="9">
    <source>
        <dbReference type="ARBA" id="ARBA00022679"/>
    </source>
</evidence>
<comment type="catalytic activity">
    <reaction evidence="2 14">
        <text>adenosylcob(III)inamide phosphate + GTP + H(+) = adenosylcob(III)inamide-GDP + diphosphate</text>
        <dbReference type="Rhea" id="RHEA:22712"/>
        <dbReference type="ChEBI" id="CHEBI:15378"/>
        <dbReference type="ChEBI" id="CHEBI:33019"/>
        <dbReference type="ChEBI" id="CHEBI:37565"/>
        <dbReference type="ChEBI" id="CHEBI:58502"/>
        <dbReference type="ChEBI" id="CHEBI:60487"/>
        <dbReference type="EC" id="2.7.7.62"/>
    </reaction>
</comment>
<name>A0A366FP31_9HYPH</name>
<dbReference type="GO" id="GO:0009236">
    <property type="term" value="P:cobalamin biosynthetic process"/>
    <property type="evidence" value="ECO:0007669"/>
    <property type="project" value="UniProtKB-UniRule"/>
</dbReference>
<dbReference type="Pfam" id="PF02283">
    <property type="entry name" value="CobU"/>
    <property type="match status" value="1"/>
</dbReference>
<evidence type="ECO:0000256" key="8">
    <source>
        <dbReference type="ARBA" id="ARBA00022573"/>
    </source>
</evidence>
<dbReference type="PANTHER" id="PTHR34848">
    <property type="match status" value="1"/>
</dbReference>
<feature type="active site" description="GMP-histidine intermediate" evidence="15">
    <location>
        <position position="56"/>
    </location>
</feature>
<reference evidence="17 18" key="1">
    <citation type="submission" date="2018-06" db="EMBL/GenBank/DDBJ databases">
        <title>Genomic Encyclopedia of Type Strains, Phase IV (KMG-IV): sequencing the most valuable type-strain genomes for metagenomic binning, comparative biology and taxonomic classification.</title>
        <authorList>
            <person name="Goeker M."/>
        </authorList>
    </citation>
    <scope>NUCLEOTIDE SEQUENCE [LARGE SCALE GENOMIC DNA]</scope>
    <source>
        <strain evidence="17 18">DSM 24875</strain>
    </source>
</reference>
<comment type="similarity">
    <text evidence="7 14">Belongs to the CobU/CobP family.</text>
</comment>
<dbReference type="PIRSF" id="PIRSF006135">
    <property type="entry name" value="CobU"/>
    <property type="match status" value="1"/>
</dbReference>
<dbReference type="GO" id="GO:0043752">
    <property type="term" value="F:adenosylcobinamide kinase activity"/>
    <property type="evidence" value="ECO:0007669"/>
    <property type="project" value="UniProtKB-EC"/>
</dbReference>
<dbReference type="EMBL" id="QNRK01000008">
    <property type="protein sequence ID" value="RBP15475.1"/>
    <property type="molecule type" value="Genomic_DNA"/>
</dbReference>
<dbReference type="AlphaFoldDB" id="A0A366FP31"/>
<dbReference type="CDD" id="cd00544">
    <property type="entry name" value="CobU"/>
    <property type="match status" value="1"/>
</dbReference>
<keyword evidence="8 14" id="KW-0169">Cobalamin biosynthesis</keyword>
<dbReference type="GO" id="GO:0008820">
    <property type="term" value="F:cobinamide phosphate guanylyltransferase activity"/>
    <property type="evidence" value="ECO:0007669"/>
    <property type="project" value="UniProtKB-UniRule"/>
</dbReference>
<feature type="binding site" evidence="16">
    <location>
        <position position="68"/>
    </location>
    <ligand>
        <name>GTP</name>
        <dbReference type="ChEBI" id="CHEBI:37565"/>
    </ligand>
</feature>
<evidence type="ECO:0000256" key="7">
    <source>
        <dbReference type="ARBA" id="ARBA00007490"/>
    </source>
</evidence>
<dbReference type="InterPro" id="IPR027417">
    <property type="entry name" value="P-loop_NTPase"/>
</dbReference>
<evidence type="ECO:0000313" key="18">
    <source>
        <dbReference type="Proteomes" id="UP000253529"/>
    </source>
</evidence>
<feature type="binding site" evidence="16">
    <location>
        <position position="90"/>
    </location>
    <ligand>
        <name>GTP</name>
        <dbReference type="ChEBI" id="CHEBI:37565"/>
    </ligand>
</feature>
<evidence type="ECO:0000256" key="10">
    <source>
        <dbReference type="ARBA" id="ARBA00022741"/>
    </source>
</evidence>
<dbReference type="OrthoDB" id="9788370at2"/>
<dbReference type="InterPro" id="IPR003203">
    <property type="entry name" value="CobU/CobP"/>
</dbReference>
<dbReference type="GO" id="GO:0005525">
    <property type="term" value="F:GTP binding"/>
    <property type="evidence" value="ECO:0007669"/>
    <property type="project" value="UniProtKB-UniRule"/>
</dbReference>
<dbReference type="UniPathway" id="UPA00148">
    <property type="reaction ID" value="UER00236"/>
</dbReference>
<keyword evidence="10 14" id="KW-0547">Nucleotide-binding</keyword>
<protein>
    <recommendedName>
        <fullName evidence="14">Bifunctional adenosylcobalamin biosynthesis protein</fullName>
        <ecNumber evidence="14">2.7.1.156</ecNumber>
        <ecNumber evidence="14">2.7.7.62</ecNumber>
    </recommendedName>
</protein>
<evidence type="ECO:0000256" key="12">
    <source>
        <dbReference type="ARBA" id="ARBA00022840"/>
    </source>
</evidence>
<evidence type="ECO:0000256" key="6">
    <source>
        <dbReference type="ARBA" id="ARBA00005159"/>
    </source>
</evidence>
<keyword evidence="11 14" id="KW-0418">Kinase</keyword>
<evidence type="ECO:0000256" key="2">
    <source>
        <dbReference type="ARBA" id="ARBA00000711"/>
    </source>
</evidence>
<gene>
    <name evidence="17" type="ORF">DFR50_10831</name>
</gene>
<keyword evidence="12 14" id="KW-0067">ATP-binding</keyword>
<evidence type="ECO:0000256" key="16">
    <source>
        <dbReference type="PIRSR" id="PIRSR006135-2"/>
    </source>
</evidence>
<comment type="catalytic activity">
    <reaction evidence="3">
        <text>adenosylcob(III)inamide + GTP = adenosylcob(III)inamide phosphate + GDP + H(+)</text>
        <dbReference type="Rhea" id="RHEA:15765"/>
        <dbReference type="ChEBI" id="CHEBI:2480"/>
        <dbReference type="ChEBI" id="CHEBI:15378"/>
        <dbReference type="ChEBI" id="CHEBI:37565"/>
        <dbReference type="ChEBI" id="CHEBI:58189"/>
        <dbReference type="ChEBI" id="CHEBI:58502"/>
        <dbReference type="EC" id="2.7.1.156"/>
    </reaction>
</comment>
<evidence type="ECO:0000256" key="4">
    <source>
        <dbReference type="ARBA" id="ARBA00003889"/>
    </source>
</evidence>
<dbReference type="PANTHER" id="PTHR34848:SF1">
    <property type="entry name" value="BIFUNCTIONAL ADENOSYLCOBALAMIN BIOSYNTHESIS PROTEIN COBU"/>
    <property type="match status" value="1"/>
</dbReference>
<keyword evidence="13 14" id="KW-0342">GTP-binding</keyword>
<dbReference type="SUPFAM" id="SSF52540">
    <property type="entry name" value="P-loop containing nucleoside triphosphate hydrolases"/>
    <property type="match status" value="1"/>
</dbReference>
<keyword evidence="9 14" id="KW-0808">Transferase</keyword>
<comment type="function">
    <text evidence="4 14">Catalyzes ATP-dependent phosphorylation of adenosylcobinamide and addition of GMP to adenosylcobinamide phosphate.</text>
</comment>
<evidence type="ECO:0000256" key="13">
    <source>
        <dbReference type="ARBA" id="ARBA00023134"/>
    </source>
</evidence>
<dbReference type="EC" id="2.7.1.156" evidence="14"/>
<dbReference type="NCBIfam" id="NF004469">
    <property type="entry name" value="PRK05800.1"/>
    <property type="match status" value="1"/>
</dbReference>
<dbReference type="Proteomes" id="UP000253529">
    <property type="component" value="Unassembled WGS sequence"/>
</dbReference>
<evidence type="ECO:0000256" key="3">
    <source>
        <dbReference type="ARBA" id="ARBA00001522"/>
    </source>
</evidence>
<comment type="caution">
    <text evidence="17">The sequence shown here is derived from an EMBL/GenBank/DDBJ whole genome shotgun (WGS) entry which is preliminary data.</text>
</comment>
<keyword evidence="17" id="KW-0548">Nucleotidyltransferase</keyword>
<evidence type="ECO:0000256" key="14">
    <source>
        <dbReference type="PIRNR" id="PIRNR006135"/>
    </source>
</evidence>
<feature type="binding site" evidence="16">
    <location>
        <begin position="40"/>
        <end position="42"/>
    </location>
    <ligand>
        <name>GTP</name>
        <dbReference type="ChEBI" id="CHEBI:37565"/>
    </ligand>
</feature>
<keyword evidence="18" id="KW-1185">Reference proteome</keyword>
<accession>A0A366FP31</accession>
<dbReference type="RefSeq" id="WP_113888786.1">
    <property type="nucleotide sequence ID" value="NZ_QNRK01000008.1"/>
</dbReference>
<sequence length="185" mass="19344">MQAIDVGARAVLVLGGARSGKSAYAQALAESAAPERLYLATATASDDEMAERIARHRADRGAGWSTREEPLDLVEALAAETRPGRVALVDCLTLWLTNVMLSGRDVEAEVARLVGAIPALAGPAIFVSNEVGYGLVPTTPIGRRFRDAQGRTNAAVARVADAVALVAAGLPTLLKPAPPLAWRLL</sequence>
<comment type="catalytic activity">
    <reaction evidence="1 14">
        <text>adenosylcob(III)inamide + ATP = adenosylcob(III)inamide phosphate + ADP + H(+)</text>
        <dbReference type="Rhea" id="RHEA:15769"/>
        <dbReference type="ChEBI" id="CHEBI:2480"/>
        <dbReference type="ChEBI" id="CHEBI:15378"/>
        <dbReference type="ChEBI" id="CHEBI:30616"/>
        <dbReference type="ChEBI" id="CHEBI:58502"/>
        <dbReference type="ChEBI" id="CHEBI:456216"/>
        <dbReference type="EC" id="2.7.1.156"/>
    </reaction>
</comment>
<feature type="binding site" evidence="16">
    <location>
        <begin position="15"/>
        <end position="22"/>
    </location>
    <ligand>
        <name>GTP</name>
        <dbReference type="ChEBI" id="CHEBI:37565"/>
    </ligand>
</feature>
<evidence type="ECO:0000313" key="17">
    <source>
        <dbReference type="EMBL" id="RBP15475.1"/>
    </source>
</evidence>
<feature type="binding site" evidence="16">
    <location>
        <begin position="57"/>
        <end position="60"/>
    </location>
    <ligand>
        <name>GTP</name>
        <dbReference type="ChEBI" id="CHEBI:37565"/>
    </ligand>
</feature>